<dbReference type="SUPFAM" id="SSF51604">
    <property type="entry name" value="Enolase C-terminal domain-like"/>
    <property type="match status" value="1"/>
</dbReference>
<evidence type="ECO:0000313" key="6">
    <source>
        <dbReference type="EMBL" id="MCP8938457.1"/>
    </source>
</evidence>
<dbReference type="SMART" id="SM00922">
    <property type="entry name" value="MR_MLE"/>
    <property type="match status" value="1"/>
</dbReference>
<dbReference type="EMBL" id="JANCLU010000006">
    <property type="protein sequence ID" value="MCP8938457.1"/>
    <property type="molecule type" value="Genomic_DNA"/>
</dbReference>
<evidence type="ECO:0000256" key="1">
    <source>
        <dbReference type="ARBA" id="ARBA00001946"/>
    </source>
</evidence>
<evidence type="ECO:0000259" key="5">
    <source>
        <dbReference type="SMART" id="SM00922"/>
    </source>
</evidence>
<dbReference type="InterPro" id="IPR029065">
    <property type="entry name" value="Enolase_C-like"/>
</dbReference>
<evidence type="ECO:0000313" key="7">
    <source>
        <dbReference type="Proteomes" id="UP001205890"/>
    </source>
</evidence>
<dbReference type="PANTHER" id="PTHR13794">
    <property type="entry name" value="ENOLASE SUPERFAMILY, MANDELATE RACEMASE"/>
    <property type="match status" value="1"/>
</dbReference>
<keyword evidence="2" id="KW-0479">Metal-binding</keyword>
<dbReference type="InterPro" id="IPR029017">
    <property type="entry name" value="Enolase-like_N"/>
</dbReference>
<dbReference type="SUPFAM" id="SSF54826">
    <property type="entry name" value="Enolase N-terminal domain-like"/>
    <property type="match status" value="1"/>
</dbReference>
<evidence type="ECO:0000256" key="3">
    <source>
        <dbReference type="ARBA" id="ARBA00022842"/>
    </source>
</evidence>
<dbReference type="RefSeq" id="WP_254740409.1">
    <property type="nucleotide sequence ID" value="NZ_JANCLU010000006.1"/>
</dbReference>
<keyword evidence="7" id="KW-1185">Reference proteome</keyword>
<sequence>MNRRLSGETPMRIEGFTLTRFQYARDRVIGDSQVHIAHAHYVTLELHAGGHTGLGFAINLFHPLPSLAEIERIFREEAWPGLEGQPPAGLVHRVARPRGGNVRRMSLPFEEAINQACWDLAAKQVGLPLYRLLGGHDPHVRAYASGLDYHLSDKDYSRFFAEAAAQGYRGFKIKVGHPDVEWDLHRLRLLREAVDGLGPVMVDANEAWSPREAVRRLDIYRRAGFDILWVEDPCLRDDFDGLREIREGAPWVHVNSGEYLDLRGKRKLIEARGVDLLNVHGHFSDVMRAGWLAAEHGIPVTLGNTMLELGVHLAAALPEAHWLEYSFQNYNHLVEEPVVFSEGYAVAPERPGHGLVLSEAARREHACPDVRDAADLPPAPRSSPIRLSA</sequence>
<comment type="cofactor">
    <cofactor evidence="1">
        <name>Mg(2+)</name>
        <dbReference type="ChEBI" id="CHEBI:18420"/>
    </cofactor>
</comment>
<dbReference type="Pfam" id="PF13378">
    <property type="entry name" value="MR_MLE_C"/>
    <property type="match status" value="1"/>
</dbReference>
<dbReference type="PANTHER" id="PTHR13794:SF58">
    <property type="entry name" value="MITOCHONDRIAL ENOLASE SUPERFAMILY MEMBER 1"/>
    <property type="match status" value="1"/>
</dbReference>
<dbReference type="InterPro" id="IPR013342">
    <property type="entry name" value="Mandelate_racemase_C"/>
</dbReference>
<keyword evidence="3" id="KW-0460">Magnesium</keyword>
<accession>A0ABT1LAF0</accession>
<dbReference type="Gene3D" id="3.20.20.120">
    <property type="entry name" value="Enolase-like C-terminal domain"/>
    <property type="match status" value="1"/>
</dbReference>
<dbReference type="InterPro" id="IPR036849">
    <property type="entry name" value="Enolase-like_C_sf"/>
</dbReference>
<protein>
    <submittedName>
        <fullName evidence="6">Mandelate racemase/muconate lactonizing enzyme family protein</fullName>
    </submittedName>
</protein>
<feature type="domain" description="Mandelate racemase/muconate lactonizing enzyme C-terminal" evidence="5">
    <location>
        <begin position="153"/>
        <end position="252"/>
    </location>
</feature>
<name>A0ABT1LAF0_9HYPH</name>
<dbReference type="Gene3D" id="3.30.390.10">
    <property type="entry name" value="Enolase-like, N-terminal domain"/>
    <property type="match status" value="1"/>
</dbReference>
<gene>
    <name evidence="6" type="ORF">NK718_08005</name>
</gene>
<evidence type="ECO:0000256" key="4">
    <source>
        <dbReference type="SAM" id="MobiDB-lite"/>
    </source>
</evidence>
<comment type="caution">
    <text evidence="6">The sequence shown here is derived from an EMBL/GenBank/DDBJ whole genome shotgun (WGS) entry which is preliminary data.</text>
</comment>
<proteinExistence type="predicted"/>
<dbReference type="InterPro" id="IPR046945">
    <property type="entry name" value="RHMD-like"/>
</dbReference>
<feature type="region of interest" description="Disordered" evidence="4">
    <location>
        <begin position="368"/>
        <end position="389"/>
    </location>
</feature>
<evidence type="ECO:0000256" key="2">
    <source>
        <dbReference type="ARBA" id="ARBA00022723"/>
    </source>
</evidence>
<reference evidence="6 7" key="1">
    <citation type="submission" date="2022-07" db="EMBL/GenBank/DDBJ databases">
        <authorList>
            <person name="Li W.-J."/>
            <person name="Deng Q.-Q."/>
        </authorList>
    </citation>
    <scope>NUCLEOTIDE SEQUENCE [LARGE SCALE GENOMIC DNA]</scope>
    <source>
        <strain evidence="6 7">SYSU M60028</strain>
    </source>
</reference>
<dbReference type="Proteomes" id="UP001205890">
    <property type="component" value="Unassembled WGS sequence"/>
</dbReference>
<organism evidence="6 7">
    <name type="scientific">Alsobacter ponti</name>
    <dbReference type="NCBI Taxonomy" id="2962936"/>
    <lineage>
        <taxon>Bacteria</taxon>
        <taxon>Pseudomonadati</taxon>
        <taxon>Pseudomonadota</taxon>
        <taxon>Alphaproteobacteria</taxon>
        <taxon>Hyphomicrobiales</taxon>
        <taxon>Alsobacteraceae</taxon>
        <taxon>Alsobacter</taxon>
    </lineage>
</organism>
<dbReference type="CDD" id="cd03316">
    <property type="entry name" value="MR_like"/>
    <property type="match status" value="1"/>
</dbReference>